<dbReference type="PANTHER" id="PTHR14042">
    <property type="entry name" value="DOPEY-RELATED"/>
    <property type="match status" value="1"/>
</dbReference>
<evidence type="ECO:0000256" key="4">
    <source>
        <dbReference type="SAM" id="MobiDB-lite"/>
    </source>
</evidence>
<dbReference type="GO" id="GO:0005829">
    <property type="term" value="C:cytosol"/>
    <property type="evidence" value="ECO:0007669"/>
    <property type="project" value="GOC"/>
</dbReference>
<evidence type="ECO:0000256" key="2">
    <source>
        <dbReference type="ARBA" id="ARBA00022927"/>
    </source>
</evidence>
<accession>A0A1R1XZP6</accession>
<evidence type="ECO:0000256" key="3">
    <source>
        <dbReference type="ARBA" id="ARBA00046326"/>
    </source>
</evidence>
<evidence type="ECO:0000259" key="5">
    <source>
        <dbReference type="Pfam" id="PF04118"/>
    </source>
</evidence>
<keyword evidence="2" id="KW-0653">Protein transport</keyword>
<dbReference type="Pfam" id="PF24598">
    <property type="entry name" value="DOP1_C"/>
    <property type="match status" value="1"/>
</dbReference>
<dbReference type="InterPro" id="IPR056457">
    <property type="entry name" value="DOP1_C"/>
</dbReference>
<evidence type="ECO:0000313" key="8">
    <source>
        <dbReference type="Proteomes" id="UP000187429"/>
    </source>
</evidence>
<dbReference type="GO" id="GO:0006895">
    <property type="term" value="P:Golgi to endosome transport"/>
    <property type="evidence" value="ECO:0007669"/>
    <property type="project" value="InterPro"/>
</dbReference>
<comment type="caution">
    <text evidence="7">The sequence shown here is derived from an EMBL/GenBank/DDBJ whole genome shotgun (WGS) entry which is preliminary data.</text>
</comment>
<comment type="similarity">
    <text evidence="3">Belongs to the DOP1 family.</text>
</comment>
<feature type="domain" description="DOP1-like C-terminal" evidence="6">
    <location>
        <begin position="2148"/>
        <end position="2325"/>
    </location>
</feature>
<dbReference type="InterPro" id="IPR007249">
    <property type="entry name" value="DOP1_N"/>
</dbReference>
<protein>
    <submittedName>
        <fullName evidence="7">Protein dopey-1</fullName>
    </submittedName>
</protein>
<dbReference type="Proteomes" id="UP000187429">
    <property type="component" value="Unassembled WGS sequence"/>
</dbReference>
<dbReference type="InterPro" id="IPR040314">
    <property type="entry name" value="DOP1"/>
</dbReference>
<dbReference type="GO" id="GO:0005802">
    <property type="term" value="C:trans-Golgi network"/>
    <property type="evidence" value="ECO:0007669"/>
    <property type="project" value="TreeGrafter"/>
</dbReference>
<dbReference type="GO" id="GO:0005768">
    <property type="term" value="C:endosome"/>
    <property type="evidence" value="ECO:0007669"/>
    <property type="project" value="TreeGrafter"/>
</dbReference>
<keyword evidence="8" id="KW-1185">Reference proteome</keyword>
<evidence type="ECO:0000259" key="6">
    <source>
        <dbReference type="Pfam" id="PF24598"/>
    </source>
</evidence>
<reference evidence="8" key="1">
    <citation type="submission" date="2017-01" db="EMBL/GenBank/DDBJ databases">
        <authorList>
            <person name="Wang Y."/>
            <person name="White M."/>
            <person name="Kvist S."/>
            <person name="Moncalvo J.-M."/>
        </authorList>
    </citation>
    <scope>NUCLEOTIDE SEQUENCE [LARGE SCALE GENOMIC DNA]</scope>
    <source>
        <strain evidence="8">ID-206-W2</strain>
    </source>
</reference>
<organism evidence="7 8">
    <name type="scientific">Smittium culicis</name>
    <dbReference type="NCBI Taxonomy" id="133412"/>
    <lineage>
        <taxon>Eukaryota</taxon>
        <taxon>Fungi</taxon>
        <taxon>Fungi incertae sedis</taxon>
        <taxon>Zoopagomycota</taxon>
        <taxon>Kickxellomycotina</taxon>
        <taxon>Harpellomycetes</taxon>
        <taxon>Harpellales</taxon>
        <taxon>Legeriomycetaceae</taxon>
        <taxon>Smittium</taxon>
    </lineage>
</organism>
<feature type="region of interest" description="Disordered" evidence="4">
    <location>
        <begin position="2401"/>
        <end position="2434"/>
    </location>
</feature>
<feature type="compositionally biased region" description="Polar residues" evidence="4">
    <location>
        <begin position="2401"/>
        <end position="2419"/>
    </location>
</feature>
<name>A0A1R1XZP6_9FUNG</name>
<dbReference type="PANTHER" id="PTHR14042:SF24">
    <property type="entry name" value="PROTEIN DOPEY-1 HOMOLOG"/>
    <property type="match status" value="1"/>
</dbReference>
<evidence type="ECO:0000256" key="1">
    <source>
        <dbReference type="ARBA" id="ARBA00022448"/>
    </source>
</evidence>
<evidence type="ECO:0000313" key="7">
    <source>
        <dbReference type="EMBL" id="OMJ19996.1"/>
    </source>
</evidence>
<gene>
    <name evidence="7" type="ORF">AYI69_g6395</name>
</gene>
<keyword evidence="1" id="KW-0813">Transport</keyword>
<sequence>MANNKPNSHTESKLDEGYDLATNTNFQNSSPNKNYAHSNRIPVNAREKDLSTDIKNLTTESNRDYENSPGFIKYTQTVEKNLLTFEYVTEWADITAFLSKLAKVFSSFETFNIIPEKDIVAKRLAQCLNPALPTGVHQKALSVYDQIFQKIGKAQLNHDLRIYATGIFPYIRNASIATKGMAIDILKSHVLPVVINNNEHLKSFLIAVLSGIERDKSDVSINCTDILKTIEKKVGSEIFIKSLFSVLVSSPRDREETLKFLISCLPDFTTPNELLQISGGNCSQFVKGLCLSLIDSDVMTVRFSLELLVSKFPIEKHLFTFDQFIAIFKYSSQAVLRKDMSLNRRLFSLWLGPSDNRQQQRIYFIKNSLKYLTLAFYKWSDLISEDSAEFYQQEELYRVLTALMDKPDITQPLLQISFLKLVESLRIKKVNSICLNSNFEIRAEQVIRKFLYTVNPYFTWSQLTLLLFRNLPAVSDTQLSNFSDKLIALENDISLFSSFIDIYLIDNSEAASSYIPLAFYTLLSISHYISNLSNCESTNIVVETLLKSSTLLYTHLSLQSIADSPTDLAYSIDESSTPLEYIKNIYHIDKLLEIQSLHVSGSDFSMQLNEDFIDLIWNLEPDNSSFRGKVLIIKSISILKMLIQSSNLSTCSLEDSCQLLINLSEFSKNYMTLNSISPNSTSNDSIVQLEDNHSIPESKYLDDLLRISCFTSNYDRFKISTETLLFLLKLGGIVNKNIVFRNILTLENKNFCTSKNTQNNCSILAALLSNLWKFMSRENKLFTSDLINQLRDIYGENAITKIILHDIQRHDLPNSRFISKFVNFWLSLFSENEETFWLQNNSEVTKKSELFFSSANNTHSNFPYFSLLITYLDAYAFDAKLQPGLVQKINSSSSESHFGSYEKIDSSRLLLNKSSVQCLDLEIVLVPIMHAIYLYSYQGIKYTKLPEPDPGYLGSFCSDCFHSASLFIGAENIIFYLNVAKKALLYSNNLSSLFLHSNPEHIYWFSGTHNPPILLENPDSKNQPSSALKNSPLDTFNPQSFLIYKNPMLDFLAINYSQSTLNINSSNYLELFLYLILPLIQLRDPPNSSGSLSDINPGDENTSNIFFENFGKVNYNVEIQSSSLDLLDIILFSSNSCTRIYISRLSFSCLIKGLLNILSNDLPDSNGISTYDTLFNQSRCLNMLSKIIEMFSHPCNCSTCLNSETYLVELKTLEILFIEFMESHQFSKVLILFLLKLYLSPEDLGDTLYHSFNSWADFLSLSLKFLCKHFSDSASSLSDPQNILKNIISNTVLPVLNILSESLFVFNTFCLNSTNNTHIKINFKSSEIITKSILTSLNLYSNLLGICISFPSQVSSSLTLYNEEILKLLKKIVENFFAGSLTVEESNNTESIIIVNDILDRIGQTYTLSFSYCLSSLVAFYNSLSWFGESEKKPRTSSGLYVLNSFGEVKSSQIPNFDHIILTLEIKLIFKQLWDLNSGEFALAICDFFENCTGCWIEQVFSPANTLNLSLRSEIQKGTGNGATSSNVSMQRRNTVNSYTNSDTGSTFKASQFGLNNNSTANNCSSLSRSEFNAYESLLNSQINRLGVSSSLEFVNSLEFLSLNINDKKIISNRNGNLLLCSLVMFLSNLIEQITLRINNKANEKNGTSTNMNSSSSPNFGYGRFSSLSDIGLLRIIEILVETRFLELLNFSSKSVFNSEYSGVEPINQSDLHSVSKIFIMETDFSNLYSSSINFLKSIESSDTIEKPWIPFGISTSVSIAKLLGIISKIKKPDSNGYNGENSSGTRSSFDYTSEQVEVYFNKIIEKSIISIGKSISGSQWLRRVGKISQFNSFRSNDSPTSRKGYKYDIETSNRDSINPIKSPANNETLKKIQSSFRHLESSCKTGLNPLDSTILYALRSHGYVEPFYYWCNDDIIELTMQTLSLNVFPNIKLLFSSTLFLSQFINTFVGYILTPLNRILAIDKHVAYSSADIFHYLGIDINPAHFDDLVVPTPTSMGSILDLPLTSPLTTSLEHSFIFNKKKSNKSLKNRHSFYKESNIYENHISSVQDIDWCCVDQPSRIYVLILDALASLCASSKYEKAISRATWDLFTDSNFFTIKKTAISTFPISLSPYYSDFLSLKDKSKSQLYKYLPHKYTMANLSSSFSRWDIFLQYSLTNDRDGFNELLSKLASFPKTTLFTNKSQEALQKSLLLRRISMLVWSGKPDQYISIFPTIQERLVELIKTQTYKNIINEIFLCLRVILLRMGPSRLVSMLPVIITELSKIINGFLKLDLNSLAKADFGSINMLYSCCKFLDLLFILRYPDFIIHNSTFINEDIDSYSISKLGLGSNSNQDGAIDDTENSPDNDRQSLAQSSFLNLKSPTILKHYGKSENLSTGLLDRLGNHFKSLSVLSNLSGNFSSETSASNRPLNHLKQNTPKKKSKNLNIIVPNGPLDGKIRDESITQPKEQISSVSENINNENTLLLNNKPNHGGSNSNAEIVDNPFKTRLRRPLLVDSYINSPYDLIPFLTNISNTNNISNIETNTPDISYIETLVSQDLMVFFDLTLANTQPLNLKLNTFNKNSDSDPTAIFSMLKNVTGNNIIF</sequence>
<feature type="region of interest" description="Disordered" evidence="4">
    <location>
        <begin position="1"/>
        <end position="42"/>
    </location>
</feature>
<dbReference type="Pfam" id="PF04118">
    <property type="entry name" value="Dopey_N"/>
    <property type="match status" value="1"/>
</dbReference>
<feature type="compositionally biased region" description="Polar residues" evidence="4">
    <location>
        <begin position="21"/>
        <end position="37"/>
    </location>
</feature>
<feature type="domain" description="DOP1 N-terminal" evidence="5">
    <location>
        <begin position="72"/>
        <end position="354"/>
    </location>
</feature>
<dbReference type="EMBL" id="LSSM01002869">
    <property type="protein sequence ID" value="OMJ19996.1"/>
    <property type="molecule type" value="Genomic_DNA"/>
</dbReference>
<dbReference type="GO" id="GO:0015031">
    <property type="term" value="P:protein transport"/>
    <property type="evidence" value="ECO:0007669"/>
    <property type="project" value="UniProtKB-KW"/>
</dbReference>
<dbReference type="OrthoDB" id="297643at2759"/>
<proteinExistence type="inferred from homology"/>